<keyword evidence="3" id="KW-1185">Reference proteome</keyword>
<dbReference type="EMBL" id="CP041242">
    <property type="protein sequence ID" value="QDH70740.1"/>
    <property type="molecule type" value="Genomic_DNA"/>
</dbReference>
<organism evidence="2 3">
    <name type="scientific">Marilutibacter alkalisoli</name>
    <dbReference type="NCBI Taxonomy" id="2591633"/>
    <lineage>
        <taxon>Bacteria</taxon>
        <taxon>Pseudomonadati</taxon>
        <taxon>Pseudomonadota</taxon>
        <taxon>Gammaproteobacteria</taxon>
        <taxon>Lysobacterales</taxon>
        <taxon>Lysobacteraceae</taxon>
        <taxon>Marilutibacter</taxon>
    </lineage>
</organism>
<keyword evidence="1" id="KW-1133">Transmembrane helix</keyword>
<dbReference type="Proteomes" id="UP000317199">
    <property type="component" value="Chromosome"/>
</dbReference>
<reference evidence="2 3" key="1">
    <citation type="submission" date="2019-06" db="EMBL/GenBank/DDBJ databases">
        <title>Lysobacter alkalisoli sp. nov. isolated from saline-alkali soil.</title>
        <authorList>
            <person name="Sun J.-Q."/>
            <person name="Xu L."/>
        </authorList>
    </citation>
    <scope>NUCLEOTIDE SEQUENCE [LARGE SCALE GENOMIC DNA]</scope>
    <source>
        <strain evidence="2 3">SJ-36</strain>
    </source>
</reference>
<proteinExistence type="predicted"/>
<protein>
    <submittedName>
        <fullName evidence="2">DUF3619 family protein</fullName>
    </submittedName>
</protein>
<name>A0A514BTM4_9GAMM</name>
<keyword evidence="1" id="KW-0812">Transmembrane</keyword>
<dbReference type="OrthoDB" id="5976069at2"/>
<sequence>MTANHDNETRFDAAMRQLHRASLEQLPPATAARLRSARRDALASPRPRHGLGWSMASATAAVFALAIGVFWLRPDAPAPSPDVAITAPGGDNAIADVLLAAEIEALVATYDEDPDLYLWLAVNDDALPPILER</sequence>
<dbReference type="AlphaFoldDB" id="A0A514BTM4"/>
<feature type="transmembrane region" description="Helical" evidence="1">
    <location>
        <begin position="51"/>
        <end position="72"/>
    </location>
</feature>
<gene>
    <name evidence="2" type="ORF">FKV23_12100</name>
</gene>
<evidence type="ECO:0000313" key="2">
    <source>
        <dbReference type="EMBL" id="QDH70740.1"/>
    </source>
</evidence>
<evidence type="ECO:0000256" key="1">
    <source>
        <dbReference type="SAM" id="Phobius"/>
    </source>
</evidence>
<accession>A0A514BTM4</accession>
<dbReference type="RefSeq" id="WP_141624072.1">
    <property type="nucleotide sequence ID" value="NZ_CP041242.1"/>
</dbReference>
<evidence type="ECO:0000313" key="3">
    <source>
        <dbReference type="Proteomes" id="UP000317199"/>
    </source>
</evidence>
<keyword evidence="1" id="KW-0472">Membrane</keyword>
<dbReference type="KEGG" id="lyj:FKV23_12100"/>